<dbReference type="EMBL" id="AP022314">
    <property type="protein sequence ID" value="BBU24579.1"/>
    <property type="molecule type" value="Genomic_DNA"/>
</dbReference>
<dbReference type="Proteomes" id="UP000464624">
    <property type="component" value="Chromosome"/>
</dbReference>
<dbReference type="KEGG" id="mxe:MYXE_43690"/>
<organism evidence="2 3">
    <name type="scientific">Mycobacterium xenopi</name>
    <dbReference type="NCBI Taxonomy" id="1789"/>
    <lineage>
        <taxon>Bacteria</taxon>
        <taxon>Bacillati</taxon>
        <taxon>Actinomycetota</taxon>
        <taxon>Actinomycetes</taxon>
        <taxon>Mycobacteriales</taxon>
        <taxon>Mycobacteriaceae</taxon>
        <taxon>Mycobacterium</taxon>
    </lineage>
</organism>
<feature type="region of interest" description="Disordered" evidence="1">
    <location>
        <begin position="44"/>
        <end position="65"/>
    </location>
</feature>
<protein>
    <submittedName>
        <fullName evidence="2">Uncharacterized protein</fullName>
    </submittedName>
</protein>
<evidence type="ECO:0000313" key="2">
    <source>
        <dbReference type="EMBL" id="BBU24579.1"/>
    </source>
</evidence>
<sequence length="139" mass="15146">MDPRRETSESTRGVSQRVMERLFGSSRVVRTDRDFEHIDIVGVDLCPPGDPPKDPSHHDAMGAGADDKGAINLAVHAGKGGPGRRAHASLAGPVGFHLEHPPVDREQVAAFQCEPFARSRFAEDESERRRPAAVDDSAW</sequence>
<gene>
    <name evidence="2" type="ORF">MYXE_43690</name>
</gene>
<feature type="compositionally biased region" description="Basic and acidic residues" evidence="1">
    <location>
        <begin position="51"/>
        <end position="65"/>
    </location>
</feature>
<accession>A0AAD1M2V8</accession>
<name>A0AAD1M2V8_MYCXE</name>
<evidence type="ECO:0000256" key="1">
    <source>
        <dbReference type="SAM" id="MobiDB-lite"/>
    </source>
</evidence>
<evidence type="ECO:0000313" key="3">
    <source>
        <dbReference type="Proteomes" id="UP000464624"/>
    </source>
</evidence>
<feature type="compositionally biased region" description="Basic and acidic residues" evidence="1">
    <location>
        <begin position="120"/>
        <end position="133"/>
    </location>
</feature>
<feature type="region of interest" description="Disordered" evidence="1">
    <location>
        <begin position="119"/>
        <end position="139"/>
    </location>
</feature>
<reference evidence="2 3" key="1">
    <citation type="submission" date="2019-12" db="EMBL/GenBank/DDBJ databases">
        <title>Complete genome sequence of Mycolicibacterium xenopi str. JCM15661T.</title>
        <authorList>
            <person name="Yoshida M."/>
            <person name="Fukano H."/>
            <person name="Asakura T."/>
            <person name="Hoshino Y."/>
        </authorList>
    </citation>
    <scope>NUCLEOTIDE SEQUENCE [LARGE SCALE GENOMIC DNA]</scope>
    <source>
        <strain evidence="2 3">JCM 15661T</strain>
    </source>
</reference>
<proteinExistence type="predicted"/>
<dbReference type="AlphaFoldDB" id="A0AAD1M2V8"/>